<evidence type="ECO:0000313" key="1">
    <source>
        <dbReference type="EMBL" id="CEP17250.1"/>
    </source>
</evidence>
<accession>A0A0B7NNZ4</accession>
<organism evidence="1 2">
    <name type="scientific">Parasitella parasitica</name>
    <dbReference type="NCBI Taxonomy" id="35722"/>
    <lineage>
        <taxon>Eukaryota</taxon>
        <taxon>Fungi</taxon>
        <taxon>Fungi incertae sedis</taxon>
        <taxon>Mucoromycota</taxon>
        <taxon>Mucoromycotina</taxon>
        <taxon>Mucoromycetes</taxon>
        <taxon>Mucorales</taxon>
        <taxon>Mucorineae</taxon>
        <taxon>Mucoraceae</taxon>
        <taxon>Parasitella</taxon>
    </lineage>
</organism>
<dbReference type="AlphaFoldDB" id="A0A0B7NNZ4"/>
<proteinExistence type="predicted"/>
<evidence type="ECO:0000313" key="2">
    <source>
        <dbReference type="Proteomes" id="UP000054107"/>
    </source>
</evidence>
<sequence length="77" mass="8874">MPGGYIELTEAELWYHNPGPVQSAFQTFHKEQCNILEKGFELVEKQKLNIPIGAWAPEPELKQYGFINKEIQTTLLK</sequence>
<dbReference type="STRING" id="35722.A0A0B7NNZ4"/>
<dbReference type="EMBL" id="LN733661">
    <property type="protein sequence ID" value="CEP17250.1"/>
    <property type="molecule type" value="Genomic_DNA"/>
</dbReference>
<dbReference type="Proteomes" id="UP000054107">
    <property type="component" value="Unassembled WGS sequence"/>
</dbReference>
<dbReference type="OrthoDB" id="2013972at2759"/>
<reference evidence="1 2" key="1">
    <citation type="submission" date="2014-09" db="EMBL/GenBank/DDBJ databases">
        <authorList>
            <person name="Ellenberger Sabrina"/>
        </authorList>
    </citation>
    <scope>NUCLEOTIDE SEQUENCE [LARGE SCALE GENOMIC DNA]</scope>
    <source>
        <strain evidence="1 2">CBS 412.66</strain>
    </source>
</reference>
<keyword evidence="2" id="KW-1185">Reference proteome</keyword>
<name>A0A0B7NNZ4_9FUNG</name>
<gene>
    <name evidence="1" type="primary">PARPA_11546.1 scaffold 44469</name>
</gene>
<protein>
    <submittedName>
        <fullName evidence="1">Uncharacterized protein</fullName>
    </submittedName>
</protein>